<feature type="compositionally biased region" description="Polar residues" evidence="4">
    <location>
        <begin position="135"/>
        <end position="153"/>
    </location>
</feature>
<evidence type="ECO:0000256" key="2">
    <source>
        <dbReference type="ARBA" id="ARBA00022801"/>
    </source>
</evidence>
<evidence type="ECO:0000259" key="5">
    <source>
        <dbReference type="Pfam" id="PF03167"/>
    </source>
</evidence>
<dbReference type="InterPro" id="IPR036895">
    <property type="entry name" value="Uracil-DNA_glycosylase-like_sf"/>
</dbReference>
<proteinExistence type="predicted"/>
<feature type="compositionally biased region" description="Acidic residues" evidence="4">
    <location>
        <begin position="338"/>
        <end position="349"/>
    </location>
</feature>
<dbReference type="SUPFAM" id="SSF52141">
    <property type="entry name" value="Uracil-DNA glycosylase-like"/>
    <property type="match status" value="1"/>
</dbReference>
<dbReference type="EMBL" id="ML121567">
    <property type="protein sequence ID" value="RPB20804.1"/>
    <property type="molecule type" value="Genomic_DNA"/>
</dbReference>
<dbReference type="GO" id="GO:0008263">
    <property type="term" value="F:pyrimidine-specific mismatch base pair DNA N-glycosylase activity"/>
    <property type="evidence" value="ECO:0007669"/>
    <property type="project" value="TreeGrafter"/>
</dbReference>
<protein>
    <submittedName>
        <fullName evidence="6">DNA glycosylase</fullName>
    </submittedName>
</protein>
<dbReference type="GO" id="GO:0004844">
    <property type="term" value="F:uracil DNA N-glycosylase activity"/>
    <property type="evidence" value="ECO:0007669"/>
    <property type="project" value="TreeGrafter"/>
</dbReference>
<dbReference type="CDD" id="cd10028">
    <property type="entry name" value="UDG-F2_TDG_MUG"/>
    <property type="match status" value="1"/>
</dbReference>
<evidence type="ECO:0000256" key="1">
    <source>
        <dbReference type="ARBA" id="ARBA00022763"/>
    </source>
</evidence>
<feature type="region of interest" description="Disordered" evidence="4">
    <location>
        <begin position="330"/>
        <end position="350"/>
    </location>
</feature>
<dbReference type="GO" id="GO:0006285">
    <property type="term" value="P:base-excision repair, AP site formation"/>
    <property type="evidence" value="ECO:0007669"/>
    <property type="project" value="InterPro"/>
</dbReference>
<feature type="domain" description="Uracil-DNA glycosylase-like" evidence="5">
    <location>
        <begin position="176"/>
        <end position="399"/>
    </location>
</feature>
<evidence type="ECO:0000256" key="3">
    <source>
        <dbReference type="ARBA" id="ARBA00023204"/>
    </source>
</evidence>
<dbReference type="InterPro" id="IPR015637">
    <property type="entry name" value="MUG/TDG"/>
</dbReference>
<dbReference type="PANTHER" id="PTHR12159">
    <property type="entry name" value="G/T AND G/U MISMATCH-SPECIFIC DNA GLYCOSYLASE"/>
    <property type="match status" value="1"/>
</dbReference>
<accession>A0A3N4LD45</accession>
<feature type="region of interest" description="Disordered" evidence="4">
    <location>
        <begin position="125"/>
        <end position="153"/>
    </location>
</feature>
<dbReference type="InParanoid" id="A0A3N4LD45"/>
<evidence type="ECO:0000313" key="6">
    <source>
        <dbReference type="EMBL" id="RPB20804.1"/>
    </source>
</evidence>
<organism evidence="6 7">
    <name type="scientific">Terfezia boudieri ATCC MYA-4762</name>
    <dbReference type="NCBI Taxonomy" id="1051890"/>
    <lineage>
        <taxon>Eukaryota</taxon>
        <taxon>Fungi</taxon>
        <taxon>Dikarya</taxon>
        <taxon>Ascomycota</taxon>
        <taxon>Pezizomycotina</taxon>
        <taxon>Pezizomycetes</taxon>
        <taxon>Pezizales</taxon>
        <taxon>Pezizaceae</taxon>
        <taxon>Terfezia</taxon>
    </lineage>
</organism>
<dbReference type="Pfam" id="PF03167">
    <property type="entry name" value="UDG"/>
    <property type="match status" value="1"/>
</dbReference>
<reference evidence="6 7" key="1">
    <citation type="journal article" date="2018" name="Nat. Ecol. Evol.">
        <title>Pezizomycetes genomes reveal the molecular basis of ectomycorrhizal truffle lifestyle.</title>
        <authorList>
            <person name="Murat C."/>
            <person name="Payen T."/>
            <person name="Noel B."/>
            <person name="Kuo A."/>
            <person name="Morin E."/>
            <person name="Chen J."/>
            <person name="Kohler A."/>
            <person name="Krizsan K."/>
            <person name="Balestrini R."/>
            <person name="Da Silva C."/>
            <person name="Montanini B."/>
            <person name="Hainaut M."/>
            <person name="Levati E."/>
            <person name="Barry K.W."/>
            <person name="Belfiori B."/>
            <person name="Cichocki N."/>
            <person name="Clum A."/>
            <person name="Dockter R.B."/>
            <person name="Fauchery L."/>
            <person name="Guy J."/>
            <person name="Iotti M."/>
            <person name="Le Tacon F."/>
            <person name="Lindquist E.A."/>
            <person name="Lipzen A."/>
            <person name="Malagnac F."/>
            <person name="Mello A."/>
            <person name="Molinier V."/>
            <person name="Miyauchi S."/>
            <person name="Poulain J."/>
            <person name="Riccioni C."/>
            <person name="Rubini A."/>
            <person name="Sitrit Y."/>
            <person name="Splivallo R."/>
            <person name="Traeger S."/>
            <person name="Wang M."/>
            <person name="Zifcakova L."/>
            <person name="Wipf D."/>
            <person name="Zambonelli A."/>
            <person name="Paolocci F."/>
            <person name="Nowrousian M."/>
            <person name="Ottonello S."/>
            <person name="Baldrian P."/>
            <person name="Spatafora J.W."/>
            <person name="Henrissat B."/>
            <person name="Nagy L.G."/>
            <person name="Aury J.M."/>
            <person name="Wincker P."/>
            <person name="Grigoriev I.V."/>
            <person name="Bonfante P."/>
            <person name="Martin F.M."/>
        </authorList>
    </citation>
    <scope>NUCLEOTIDE SEQUENCE [LARGE SCALE GENOMIC DNA]</scope>
    <source>
        <strain evidence="6 7">ATCC MYA-4762</strain>
    </source>
</reference>
<keyword evidence="7" id="KW-1185">Reference proteome</keyword>
<evidence type="ECO:0000256" key="4">
    <source>
        <dbReference type="SAM" id="MobiDB-lite"/>
    </source>
</evidence>
<keyword evidence="1" id="KW-0227">DNA damage</keyword>
<dbReference type="InterPro" id="IPR005122">
    <property type="entry name" value="Uracil-DNA_glycosylase-like"/>
</dbReference>
<name>A0A3N4LD45_9PEZI</name>
<dbReference type="Proteomes" id="UP000267821">
    <property type="component" value="Unassembled WGS sequence"/>
</dbReference>
<gene>
    <name evidence="6" type="ORF">L211DRAFT_841305</name>
</gene>
<feature type="compositionally biased region" description="Low complexity" evidence="4">
    <location>
        <begin position="125"/>
        <end position="134"/>
    </location>
</feature>
<dbReference type="STRING" id="1051890.A0A3N4LD45"/>
<dbReference type="AlphaFoldDB" id="A0A3N4LD45"/>
<keyword evidence="3" id="KW-0234">DNA repair</keyword>
<dbReference type="OrthoDB" id="565731at2759"/>
<dbReference type="PANTHER" id="PTHR12159:SF9">
    <property type="entry name" value="G_T MISMATCH-SPECIFIC THYMINE DNA GLYCOSYLASE"/>
    <property type="match status" value="1"/>
</dbReference>
<keyword evidence="2" id="KW-0378">Hydrolase</keyword>
<evidence type="ECO:0000313" key="7">
    <source>
        <dbReference type="Proteomes" id="UP000267821"/>
    </source>
</evidence>
<dbReference type="Gene3D" id="3.40.470.10">
    <property type="entry name" value="Uracil-DNA glycosylase-like domain"/>
    <property type="match status" value="1"/>
</dbReference>
<sequence>MVEGIEVKIKTEVHVGSSEHEKSAERSLTFGAALERFLFTGVGVSKSNGKCSDHAGGINIGSAAGREWGMSPRPRRKAAEVAEAKRKCLEIDSVDGKQVVRKEVVGPGGRRKTKTNQTASTIITTSTKVTKPTSGSNNATKSTEPATPRSSFSTKIPEHYLEPLLAHPAPLQDILAPSLLLIFIGANPGLLTAYTGHNYSSPTNSFWKLLHASKLTFTERGLPLQATEDRTLPNRFLLGNTNIVERASRSQEDLSREEMVLGAGRTVKKIGRWRPEAVCVVGKGVWEAFVGWGRKMKLEKEESGFSGAPVAGKVFNWGWQVDREGKELRMGVGGGGSDESEGKDEGEGDIPERSWLVKSEYLVPTPPKYEGSWEGARVYVVPSTSGLVTMPFTKKLEIWEGVGRWVGKRREDRGFTSS</sequence>